<name>A0A4Z2H446_9TELE</name>
<reference evidence="1 2" key="1">
    <citation type="submission" date="2019-03" db="EMBL/GenBank/DDBJ databases">
        <title>First draft genome of Liparis tanakae, snailfish: a comprehensive survey of snailfish specific genes.</title>
        <authorList>
            <person name="Kim W."/>
            <person name="Song I."/>
            <person name="Jeong J.-H."/>
            <person name="Kim D."/>
            <person name="Kim S."/>
            <person name="Ryu S."/>
            <person name="Song J.Y."/>
            <person name="Lee S.K."/>
        </authorList>
    </citation>
    <scope>NUCLEOTIDE SEQUENCE [LARGE SCALE GENOMIC DNA]</scope>
    <source>
        <tissue evidence="1">Muscle</tissue>
    </source>
</reference>
<sequence>MGSRLDSFSFESNLVDLDITVDTEEVHQKLHCKASPVLDPMRGIDFTISTLPPSASAMITTVQPWLRLWDITPGGIRSNRTHLTSDSNQLHLKTAVSLLTAVTPQVRVLKLVDADGVVPH</sequence>
<protein>
    <submittedName>
        <fullName evidence="1">Uncharacterized protein</fullName>
    </submittedName>
</protein>
<dbReference type="EMBL" id="SRLO01000338">
    <property type="protein sequence ID" value="TNN60230.1"/>
    <property type="molecule type" value="Genomic_DNA"/>
</dbReference>
<dbReference type="AlphaFoldDB" id="A0A4Z2H446"/>
<comment type="caution">
    <text evidence="1">The sequence shown here is derived from an EMBL/GenBank/DDBJ whole genome shotgun (WGS) entry which is preliminary data.</text>
</comment>
<evidence type="ECO:0000313" key="2">
    <source>
        <dbReference type="Proteomes" id="UP000314294"/>
    </source>
</evidence>
<gene>
    <name evidence="1" type="ORF">EYF80_029565</name>
</gene>
<keyword evidence="2" id="KW-1185">Reference proteome</keyword>
<dbReference type="Proteomes" id="UP000314294">
    <property type="component" value="Unassembled WGS sequence"/>
</dbReference>
<accession>A0A4Z2H446</accession>
<proteinExistence type="predicted"/>
<evidence type="ECO:0000313" key="1">
    <source>
        <dbReference type="EMBL" id="TNN60230.1"/>
    </source>
</evidence>
<organism evidence="1 2">
    <name type="scientific">Liparis tanakae</name>
    <name type="common">Tanaka's snailfish</name>
    <dbReference type="NCBI Taxonomy" id="230148"/>
    <lineage>
        <taxon>Eukaryota</taxon>
        <taxon>Metazoa</taxon>
        <taxon>Chordata</taxon>
        <taxon>Craniata</taxon>
        <taxon>Vertebrata</taxon>
        <taxon>Euteleostomi</taxon>
        <taxon>Actinopterygii</taxon>
        <taxon>Neopterygii</taxon>
        <taxon>Teleostei</taxon>
        <taxon>Neoteleostei</taxon>
        <taxon>Acanthomorphata</taxon>
        <taxon>Eupercaria</taxon>
        <taxon>Perciformes</taxon>
        <taxon>Cottioidei</taxon>
        <taxon>Cottales</taxon>
        <taxon>Liparidae</taxon>
        <taxon>Liparis</taxon>
    </lineage>
</organism>